<evidence type="ECO:0000313" key="7">
    <source>
        <dbReference type="Proteomes" id="UP001214603"/>
    </source>
</evidence>
<keyword evidence="2" id="KW-0274">FAD</keyword>
<keyword evidence="4" id="KW-1133">Transmembrane helix</keyword>
<dbReference type="Proteomes" id="UP001214603">
    <property type="component" value="Chromosome 4"/>
</dbReference>
<sequence length="574" mass="59826">MRAVRAVRTAHTASDADVVIVGGGVVGLAMLAGLVTNRAMPSMRVALVDAMDLSRFATWRDAKAATTRAPTPQHDGIAWENRVISMNMDNLAWMQGAYAATHAELGADAYLDAARMRNVERIRVWDGLSDAAAEFGPGAPPSGALSVMVEIANVQQALYRLIEARAADPACRVRVEILGETRVGAIEAPDRDAWPTVSLEDARGARQIRTRLLVGADGHNSPVRRFAGIESFGWPYDRKGLVATMRTGRAAHSAEPCVDASAWQRFLPTGTLACLPLSASAGTIVWTLPPALADALGALHRADAAHSDEPALLAALITAGFRLPWAPLEALLHRAEALARTDAPDTSALHAAVVEALAHAEQALGGAAPSAHLGTVPPAGDAVDVRSVASFPLQLKHAGCYLGSTLNRRLHDGLLPAPSTLLTGVLTALQLTPGGAARGAGQARTVLVGDAAHTTHPLSGQGLNLGIQDVRALSGALADAAQQGLDLGTDAALRPYEAARYVPNQAMLSLTDHLHWLFAPRPASAVAPAPGAAGAVREAALRALVWARSTGLDVVNELGPLKQLLVQGAGSRRA</sequence>
<feature type="domain" description="FAD-binding" evidence="5">
    <location>
        <begin position="173"/>
        <end position="231"/>
    </location>
</feature>
<dbReference type="Pfam" id="PF01494">
    <property type="entry name" value="FAD_binding_3"/>
    <property type="match status" value="2"/>
</dbReference>
<keyword evidence="4" id="KW-0472">Membrane</keyword>
<keyword evidence="6" id="KW-0830">Ubiquinone</keyword>
<dbReference type="Gene3D" id="3.50.50.60">
    <property type="entry name" value="FAD/NAD(P)-binding domain"/>
    <property type="match status" value="2"/>
</dbReference>
<dbReference type="PANTHER" id="PTHR43876">
    <property type="entry name" value="UBIQUINONE BIOSYNTHESIS MONOOXYGENASE COQ6, MITOCHONDRIAL"/>
    <property type="match status" value="1"/>
</dbReference>
<dbReference type="PANTHER" id="PTHR43876:SF7">
    <property type="entry name" value="UBIQUINONE BIOSYNTHESIS MONOOXYGENASE COQ6, MITOCHONDRIAL"/>
    <property type="match status" value="1"/>
</dbReference>
<accession>A0AAF0E1G4</accession>
<keyword evidence="3" id="KW-0560">Oxidoreductase</keyword>
<dbReference type="AlphaFoldDB" id="A0AAF0E1G4"/>
<dbReference type="GO" id="GO:0071949">
    <property type="term" value="F:FAD binding"/>
    <property type="evidence" value="ECO:0007669"/>
    <property type="project" value="InterPro"/>
</dbReference>
<dbReference type="InterPro" id="IPR036188">
    <property type="entry name" value="FAD/NAD-bd_sf"/>
</dbReference>
<dbReference type="PRINTS" id="PR00420">
    <property type="entry name" value="RNGMNOXGNASE"/>
</dbReference>
<dbReference type="InterPro" id="IPR051205">
    <property type="entry name" value="UbiH/COQ6_monooxygenase"/>
</dbReference>
<evidence type="ECO:0000256" key="3">
    <source>
        <dbReference type="ARBA" id="ARBA00023002"/>
    </source>
</evidence>
<gene>
    <name evidence="6" type="primary">COQ6</name>
    <name evidence="6" type="ORF">MOBT1_002071</name>
</gene>
<dbReference type="GO" id="GO:0004497">
    <property type="term" value="F:monooxygenase activity"/>
    <property type="evidence" value="ECO:0007669"/>
    <property type="project" value="UniProtKB-KW"/>
</dbReference>
<dbReference type="GO" id="GO:0005739">
    <property type="term" value="C:mitochondrion"/>
    <property type="evidence" value="ECO:0007669"/>
    <property type="project" value="TreeGrafter"/>
</dbReference>
<keyword evidence="4" id="KW-0812">Transmembrane</keyword>
<protein>
    <submittedName>
        <fullName evidence="6">Ubiquinone biosynthesis monooxygenase</fullName>
    </submittedName>
</protein>
<evidence type="ECO:0000256" key="2">
    <source>
        <dbReference type="ARBA" id="ARBA00022827"/>
    </source>
</evidence>
<evidence type="ECO:0000313" key="6">
    <source>
        <dbReference type="EMBL" id="WFD03382.1"/>
    </source>
</evidence>
<evidence type="ECO:0000256" key="1">
    <source>
        <dbReference type="ARBA" id="ARBA00022630"/>
    </source>
</evidence>
<reference evidence="6" key="1">
    <citation type="submission" date="2023-03" db="EMBL/GenBank/DDBJ databases">
        <title>Mating type loci evolution in Malassezia.</title>
        <authorList>
            <person name="Coelho M.A."/>
        </authorList>
    </citation>
    <scope>NUCLEOTIDE SEQUENCE</scope>
    <source>
        <strain evidence="6">CBS 7876</strain>
    </source>
</reference>
<feature type="domain" description="FAD-binding" evidence="5">
    <location>
        <begin position="444"/>
        <end position="482"/>
    </location>
</feature>
<organism evidence="6 7">
    <name type="scientific">Malassezia obtusa</name>
    <dbReference type="NCBI Taxonomy" id="76774"/>
    <lineage>
        <taxon>Eukaryota</taxon>
        <taxon>Fungi</taxon>
        <taxon>Dikarya</taxon>
        <taxon>Basidiomycota</taxon>
        <taxon>Ustilaginomycotina</taxon>
        <taxon>Malasseziomycetes</taxon>
        <taxon>Malasseziales</taxon>
        <taxon>Malasseziaceae</taxon>
        <taxon>Malassezia</taxon>
    </lineage>
</organism>
<keyword evidence="7" id="KW-1185">Reference proteome</keyword>
<dbReference type="EMBL" id="CP119937">
    <property type="protein sequence ID" value="WFD03382.1"/>
    <property type="molecule type" value="Genomic_DNA"/>
</dbReference>
<evidence type="ECO:0000259" key="5">
    <source>
        <dbReference type="Pfam" id="PF01494"/>
    </source>
</evidence>
<name>A0AAF0E1G4_9BASI</name>
<keyword evidence="1" id="KW-0285">Flavoprotein</keyword>
<dbReference type="SUPFAM" id="SSF51905">
    <property type="entry name" value="FAD/NAD(P)-binding domain"/>
    <property type="match status" value="1"/>
</dbReference>
<feature type="transmembrane region" description="Helical" evidence="4">
    <location>
        <begin position="18"/>
        <end position="35"/>
    </location>
</feature>
<proteinExistence type="predicted"/>
<dbReference type="InterPro" id="IPR002938">
    <property type="entry name" value="FAD-bd"/>
</dbReference>
<evidence type="ECO:0000256" key="4">
    <source>
        <dbReference type="SAM" id="Phobius"/>
    </source>
</evidence>
<keyword evidence="6" id="KW-0503">Monooxygenase</keyword>